<dbReference type="Pfam" id="PF04255">
    <property type="entry name" value="DUF433"/>
    <property type="match status" value="1"/>
</dbReference>
<dbReference type="OrthoDB" id="427442at2"/>
<dbReference type="PANTHER" id="PTHR34849">
    <property type="entry name" value="SSL5025 PROTEIN"/>
    <property type="match status" value="1"/>
</dbReference>
<dbReference type="InterPro" id="IPR007367">
    <property type="entry name" value="DUF433"/>
</dbReference>
<dbReference type="InterPro" id="IPR009057">
    <property type="entry name" value="Homeodomain-like_sf"/>
</dbReference>
<evidence type="ECO:0000313" key="1">
    <source>
        <dbReference type="EMBL" id="PPJ64210.1"/>
    </source>
</evidence>
<sequence>MTNQELETQLLALTPTEKAEAIQILTKTLNQSRYPITKTPGVCGEEACIANTRIPIWLLVESRRLGISEAQILDDYPHLTAADLVNAWAYANAHPEEIETAIQKNEAA</sequence>
<dbReference type="Gene3D" id="1.10.10.10">
    <property type="entry name" value="Winged helix-like DNA-binding domain superfamily/Winged helix DNA-binding domain"/>
    <property type="match status" value="1"/>
</dbReference>
<dbReference type="SUPFAM" id="SSF46689">
    <property type="entry name" value="Homeodomain-like"/>
    <property type="match status" value="1"/>
</dbReference>
<comment type="caution">
    <text evidence="1">The sequence shown here is derived from an EMBL/GenBank/DDBJ whole genome shotgun (WGS) entry which is preliminary data.</text>
</comment>
<keyword evidence="2" id="KW-1185">Reference proteome</keyword>
<reference evidence="1 2" key="1">
    <citation type="submission" date="2018-02" db="EMBL/GenBank/DDBJ databases">
        <title>Discovery of a pederin family compound in a non-symbiotic bloom-forming cyanobacterium.</title>
        <authorList>
            <person name="Kust A."/>
            <person name="Mares J."/>
            <person name="Jokela J."/>
            <person name="Urajova P."/>
            <person name="Hajek J."/>
            <person name="Saurav K."/>
            <person name="Voracova K."/>
            <person name="Fewer D.P."/>
            <person name="Haapaniemi E."/>
            <person name="Permi P."/>
            <person name="Rehakova K."/>
            <person name="Sivonen K."/>
            <person name="Hrouzek P."/>
        </authorList>
    </citation>
    <scope>NUCLEOTIDE SEQUENCE [LARGE SCALE GENOMIC DNA]</scope>
    <source>
        <strain evidence="1 2">CHARLIE-1</strain>
    </source>
</reference>
<protein>
    <recommendedName>
        <fullName evidence="3">DUF433 domain-containing protein</fullName>
    </recommendedName>
</protein>
<evidence type="ECO:0008006" key="3">
    <source>
        <dbReference type="Google" id="ProtNLM"/>
    </source>
</evidence>
<dbReference type="EMBL" id="PGEM01000035">
    <property type="protein sequence ID" value="PPJ64210.1"/>
    <property type="molecule type" value="Genomic_DNA"/>
</dbReference>
<gene>
    <name evidence="1" type="ORF">CUN59_06045</name>
</gene>
<dbReference type="AlphaFoldDB" id="A0A2S6CXA4"/>
<dbReference type="Proteomes" id="UP000239589">
    <property type="component" value="Unassembled WGS sequence"/>
</dbReference>
<proteinExistence type="predicted"/>
<accession>A0A2S6CXA4</accession>
<organism evidence="1 2">
    <name type="scientific">Cuspidothrix issatschenkoi CHARLIE-1</name>
    <dbReference type="NCBI Taxonomy" id="2052836"/>
    <lineage>
        <taxon>Bacteria</taxon>
        <taxon>Bacillati</taxon>
        <taxon>Cyanobacteriota</taxon>
        <taxon>Cyanophyceae</taxon>
        <taxon>Nostocales</taxon>
        <taxon>Aphanizomenonaceae</taxon>
        <taxon>Cuspidothrix</taxon>
    </lineage>
</organism>
<dbReference type="InterPro" id="IPR036388">
    <property type="entry name" value="WH-like_DNA-bd_sf"/>
</dbReference>
<dbReference type="PANTHER" id="PTHR34849:SF4">
    <property type="entry name" value="SLR1209 PROTEIN"/>
    <property type="match status" value="1"/>
</dbReference>
<evidence type="ECO:0000313" key="2">
    <source>
        <dbReference type="Proteomes" id="UP000239589"/>
    </source>
</evidence>
<name>A0A2S6CXA4_9CYAN</name>
<dbReference type="RefSeq" id="WP_104387002.1">
    <property type="nucleotide sequence ID" value="NZ_PGEM01000035.1"/>
</dbReference>